<dbReference type="EMBL" id="AOFT01000010">
    <property type="protein sequence ID" value="EMR05814.1"/>
    <property type="molecule type" value="Genomic_DNA"/>
</dbReference>
<name>M7P5K9_9BACL</name>
<dbReference type="STRING" id="1235279.C772_02085"/>
<evidence type="ECO:0000313" key="3">
    <source>
        <dbReference type="Proteomes" id="UP000011919"/>
    </source>
</evidence>
<feature type="compositionally biased region" description="Basic and acidic residues" evidence="1">
    <location>
        <begin position="22"/>
        <end position="32"/>
    </location>
</feature>
<dbReference type="AlphaFoldDB" id="M7P5K9"/>
<sequence length="84" mass="9409">MKKGEANVTLFWLIEAEGPRHLREKPDRRDPQDAVAGLGGGPRLARACSEINPFTIGSKQENTYFNLLHVIASYKIVTFSRNPL</sequence>
<feature type="region of interest" description="Disordered" evidence="1">
    <location>
        <begin position="22"/>
        <end position="41"/>
    </location>
</feature>
<protein>
    <submittedName>
        <fullName evidence="2">Uncharacterized protein</fullName>
    </submittedName>
</protein>
<keyword evidence="3" id="KW-1185">Reference proteome</keyword>
<gene>
    <name evidence="2" type="ORF">C772_02085</name>
</gene>
<evidence type="ECO:0000313" key="2">
    <source>
        <dbReference type="EMBL" id="EMR05814.1"/>
    </source>
</evidence>
<reference evidence="2 3" key="1">
    <citation type="journal article" date="2013" name="Genome Announc.">
        <title>Draft Genome Sequence of Bhargavaea cecembensis Strain DSE10T, Isolated from a Deep-Sea Sediment Sample Collected at a Depth of 5,904 m from the Chagos-Laccadive Ridge System in the Indian Ocean.</title>
        <authorList>
            <person name="Shivaji S."/>
            <person name="Ara S."/>
            <person name="Begum Z."/>
            <person name="Ruth M."/>
            <person name="Singh A."/>
            <person name="Kumar Pinnaka A."/>
        </authorList>
    </citation>
    <scope>NUCLEOTIDE SEQUENCE [LARGE SCALE GENOMIC DNA]</scope>
    <source>
        <strain evidence="2 3">DSE10</strain>
    </source>
</reference>
<comment type="caution">
    <text evidence="2">The sequence shown here is derived from an EMBL/GenBank/DDBJ whole genome shotgun (WGS) entry which is preliminary data.</text>
</comment>
<accession>M7P5K9</accession>
<organism evidence="2 3">
    <name type="scientific">Bhargavaea cecembensis DSE10</name>
    <dbReference type="NCBI Taxonomy" id="1235279"/>
    <lineage>
        <taxon>Bacteria</taxon>
        <taxon>Bacillati</taxon>
        <taxon>Bacillota</taxon>
        <taxon>Bacilli</taxon>
        <taxon>Bacillales</taxon>
        <taxon>Caryophanaceae</taxon>
        <taxon>Bhargavaea</taxon>
    </lineage>
</organism>
<evidence type="ECO:0000256" key="1">
    <source>
        <dbReference type="SAM" id="MobiDB-lite"/>
    </source>
</evidence>
<proteinExistence type="predicted"/>
<dbReference type="Proteomes" id="UP000011919">
    <property type="component" value="Unassembled WGS sequence"/>
</dbReference>